<dbReference type="SUPFAM" id="SSF159501">
    <property type="entry name" value="EreA/ChaN-like"/>
    <property type="match status" value="1"/>
</dbReference>
<dbReference type="Gene3D" id="3.40.50.11550">
    <property type="match status" value="1"/>
</dbReference>
<keyword evidence="2" id="KW-0449">Lipoprotein</keyword>
<protein>
    <submittedName>
        <fullName evidence="2">ChaN family lipoprotein</fullName>
    </submittedName>
</protein>
<dbReference type="KEGG" id="fya:KMW28_23870"/>
<sequence>MRFSLLFFITTLLISCNSTPKENFRNPLLPKDYIIKKFQNHDIVLLGEDHGVKEHIEFIQDIIPHLYRNGIYQIGMEFGAYEMQEQLDELLIADEYDPQKTKDLFFFYNVGWAFLEYHEIYHKVWEFNQTLTAQEKKFRIINLSYQFHWDKFDMNDQEESLKEVFHLGEIDSFRCEIVKDQVINKKEKALLLVGTPHAFSKFLHDASKPIENKNCPFVDTYLGHRLYDEIGDKVFTILFHQGFLGTKENNYKSVSPANGRLIEMIEKKHIGKIGFDVSRNIANLTDNSALSECQPHLKLGDICDGYIFIAPLNELTGCTIDASYFSGKDYKTEVYPFIPDPNWHKPPETLGGYLGQIRRYVDLEERYGEIE</sequence>
<name>A0AAX1NCZ1_9BACT</name>
<proteinExistence type="predicted"/>
<dbReference type="PROSITE" id="PS51257">
    <property type="entry name" value="PROKAR_LIPOPROTEIN"/>
    <property type="match status" value="1"/>
</dbReference>
<evidence type="ECO:0000259" key="1">
    <source>
        <dbReference type="Pfam" id="PF04187"/>
    </source>
</evidence>
<dbReference type="Proteomes" id="UP000678679">
    <property type="component" value="Chromosome 2"/>
</dbReference>
<dbReference type="EMBL" id="CP076133">
    <property type="protein sequence ID" value="QWG05460.1"/>
    <property type="molecule type" value="Genomic_DNA"/>
</dbReference>
<reference evidence="2 3" key="1">
    <citation type="submission" date="2021-05" db="EMBL/GenBank/DDBJ databases">
        <title>Comparative genomic studies on the polysaccharide-degrading batcterial strains of the Flammeovirga genus.</title>
        <authorList>
            <person name="Zewei F."/>
            <person name="Zheng Z."/>
            <person name="Yu L."/>
            <person name="Ruyue G."/>
            <person name="Yanhong M."/>
            <person name="Yuanyuan C."/>
            <person name="Jingyan G."/>
            <person name="Wenjun H."/>
        </authorList>
    </citation>
    <scope>NUCLEOTIDE SEQUENCE [LARGE SCALE GENOMIC DNA]</scope>
    <source>
        <strain evidence="2 3">NBRC:100898</strain>
    </source>
</reference>
<dbReference type="AlphaFoldDB" id="A0AAX1NCZ1"/>
<keyword evidence="3" id="KW-1185">Reference proteome</keyword>
<organism evidence="2 3">
    <name type="scientific">Flammeovirga yaeyamensis</name>
    <dbReference type="NCBI Taxonomy" id="367791"/>
    <lineage>
        <taxon>Bacteria</taxon>
        <taxon>Pseudomonadati</taxon>
        <taxon>Bacteroidota</taxon>
        <taxon>Cytophagia</taxon>
        <taxon>Cytophagales</taxon>
        <taxon>Flammeovirgaceae</taxon>
        <taxon>Flammeovirga</taxon>
    </lineage>
</organism>
<dbReference type="Pfam" id="PF04187">
    <property type="entry name" value="Cofac_haem_bdg"/>
    <property type="match status" value="1"/>
</dbReference>
<evidence type="ECO:0000313" key="2">
    <source>
        <dbReference type="EMBL" id="QWG05460.1"/>
    </source>
</evidence>
<evidence type="ECO:0000313" key="3">
    <source>
        <dbReference type="Proteomes" id="UP000678679"/>
    </source>
</evidence>
<dbReference type="InterPro" id="IPR007314">
    <property type="entry name" value="Cofac_haem-bd_dom"/>
</dbReference>
<dbReference type="RefSeq" id="WP_169661889.1">
    <property type="nucleotide sequence ID" value="NZ_CP076133.1"/>
</dbReference>
<feature type="domain" description="Haem-binding uptake Tiki superfamily ChaN" evidence="1">
    <location>
        <begin position="35"/>
        <end position="127"/>
    </location>
</feature>
<accession>A0AAX1NCZ1</accession>
<gene>
    <name evidence="2" type="ORF">KMW28_23870</name>
</gene>